<evidence type="ECO:0000313" key="2">
    <source>
        <dbReference type="EMBL" id="OBZ73661.1"/>
    </source>
</evidence>
<reference evidence="2 3" key="1">
    <citation type="submission" date="2016-03" db="EMBL/GenBank/DDBJ databases">
        <title>Whole genome sequencing of Grifola frondosa 9006-11.</title>
        <authorList>
            <person name="Min B."/>
            <person name="Park H."/>
            <person name="Kim J.-G."/>
            <person name="Cho H."/>
            <person name="Oh Y.-L."/>
            <person name="Kong W.-S."/>
            <person name="Choi I.-G."/>
        </authorList>
    </citation>
    <scope>NUCLEOTIDE SEQUENCE [LARGE SCALE GENOMIC DNA]</scope>
    <source>
        <strain evidence="2 3">9006-11</strain>
    </source>
</reference>
<keyword evidence="3" id="KW-1185">Reference proteome</keyword>
<sequence>MAKLVLIDVSAILDHCGCRCGSKAKPRNRTALTHKFQPQSVTVLSSTIIATFEASSQPLRIMATASYTKSEEHFKRLEFFSRLASGNHHDLRDEDLPFHKSSTRPRSHMSGPPLSTSPMYPSSNTLQKGTDDSEDSDDSDESDLGSSATPTPPDSPAASPVSPTFPISSTRLSPPSSRSGFVPEALSVLNGSARTPPAEHGFTFKSINMRTFTRMATAIIAESQKKFLPLTDELRSKKTPSTKAATVPTPLLPQDKERSGRASKKRRVGREVLGNEPVNLEVIWDDSIAASPSLLDRATPTCSTQMDLGRLHLPPLQHPTVRPHGSHRGSVVFLCR</sequence>
<feature type="region of interest" description="Disordered" evidence="1">
    <location>
        <begin position="235"/>
        <end position="267"/>
    </location>
</feature>
<dbReference type="AlphaFoldDB" id="A0A1C7M9V1"/>
<organism evidence="2 3">
    <name type="scientific">Grifola frondosa</name>
    <name type="common">Maitake</name>
    <name type="synonym">Polyporus frondosus</name>
    <dbReference type="NCBI Taxonomy" id="5627"/>
    <lineage>
        <taxon>Eukaryota</taxon>
        <taxon>Fungi</taxon>
        <taxon>Dikarya</taxon>
        <taxon>Basidiomycota</taxon>
        <taxon>Agaricomycotina</taxon>
        <taxon>Agaricomycetes</taxon>
        <taxon>Polyporales</taxon>
        <taxon>Grifolaceae</taxon>
        <taxon>Grifola</taxon>
    </lineage>
</organism>
<comment type="caution">
    <text evidence="2">The sequence shown here is derived from an EMBL/GenBank/DDBJ whole genome shotgun (WGS) entry which is preliminary data.</text>
</comment>
<evidence type="ECO:0000313" key="3">
    <source>
        <dbReference type="Proteomes" id="UP000092993"/>
    </source>
</evidence>
<feature type="compositionally biased region" description="Polar residues" evidence="1">
    <location>
        <begin position="113"/>
        <end position="128"/>
    </location>
</feature>
<accession>A0A1C7M9V1</accession>
<feature type="compositionally biased region" description="Acidic residues" evidence="1">
    <location>
        <begin position="132"/>
        <end position="143"/>
    </location>
</feature>
<dbReference type="Proteomes" id="UP000092993">
    <property type="component" value="Unassembled WGS sequence"/>
</dbReference>
<protein>
    <submittedName>
        <fullName evidence="2">Uncharacterized protein</fullName>
    </submittedName>
</protein>
<feature type="region of interest" description="Disordered" evidence="1">
    <location>
        <begin position="90"/>
        <end position="180"/>
    </location>
</feature>
<feature type="compositionally biased region" description="Low complexity" evidence="1">
    <location>
        <begin position="156"/>
        <end position="179"/>
    </location>
</feature>
<dbReference type="EMBL" id="LUGG01000006">
    <property type="protein sequence ID" value="OBZ73661.1"/>
    <property type="molecule type" value="Genomic_DNA"/>
</dbReference>
<name>A0A1C7M9V1_GRIFR</name>
<gene>
    <name evidence="2" type="ORF">A0H81_05860</name>
</gene>
<proteinExistence type="predicted"/>
<evidence type="ECO:0000256" key="1">
    <source>
        <dbReference type="SAM" id="MobiDB-lite"/>
    </source>
</evidence>